<comment type="caution">
    <text evidence="1">The sequence shown here is derived from an EMBL/GenBank/DDBJ whole genome shotgun (WGS) entry which is preliminary data.</text>
</comment>
<sequence length="75" mass="7585">MAPLLASRDGQGIPAGEAVCRVSRMDLDSPGIISSGACSMKRNGSCRSALLLLQPSEALCGAPRSSSPGARVVCP</sequence>
<protein>
    <submittedName>
        <fullName evidence="1">Uncharacterized protein</fullName>
    </submittedName>
</protein>
<organism evidence="1 2">
    <name type="scientific">Hyalomma asiaticum</name>
    <name type="common">Tick</name>
    <dbReference type="NCBI Taxonomy" id="266040"/>
    <lineage>
        <taxon>Eukaryota</taxon>
        <taxon>Metazoa</taxon>
        <taxon>Ecdysozoa</taxon>
        <taxon>Arthropoda</taxon>
        <taxon>Chelicerata</taxon>
        <taxon>Arachnida</taxon>
        <taxon>Acari</taxon>
        <taxon>Parasitiformes</taxon>
        <taxon>Ixodida</taxon>
        <taxon>Ixodoidea</taxon>
        <taxon>Ixodidae</taxon>
        <taxon>Hyalomminae</taxon>
        <taxon>Hyalomma</taxon>
    </lineage>
</organism>
<dbReference type="Proteomes" id="UP000821845">
    <property type="component" value="Chromosome 5"/>
</dbReference>
<name>A0ACB7S665_HYAAI</name>
<dbReference type="EMBL" id="CM023485">
    <property type="protein sequence ID" value="KAH6930373.1"/>
    <property type="molecule type" value="Genomic_DNA"/>
</dbReference>
<evidence type="ECO:0000313" key="1">
    <source>
        <dbReference type="EMBL" id="KAH6930373.1"/>
    </source>
</evidence>
<evidence type="ECO:0000313" key="2">
    <source>
        <dbReference type="Proteomes" id="UP000821845"/>
    </source>
</evidence>
<gene>
    <name evidence="1" type="ORF">HPB50_013115</name>
</gene>
<reference evidence="1" key="1">
    <citation type="submission" date="2020-05" db="EMBL/GenBank/DDBJ databases">
        <title>Large-scale comparative analyses of tick genomes elucidate their genetic diversity and vector capacities.</title>
        <authorList>
            <person name="Jia N."/>
            <person name="Wang J."/>
            <person name="Shi W."/>
            <person name="Du L."/>
            <person name="Sun Y."/>
            <person name="Zhan W."/>
            <person name="Jiang J."/>
            <person name="Wang Q."/>
            <person name="Zhang B."/>
            <person name="Ji P."/>
            <person name="Sakyi L.B."/>
            <person name="Cui X."/>
            <person name="Yuan T."/>
            <person name="Jiang B."/>
            <person name="Yang W."/>
            <person name="Lam T.T.-Y."/>
            <person name="Chang Q."/>
            <person name="Ding S."/>
            <person name="Wang X."/>
            <person name="Zhu J."/>
            <person name="Ruan X."/>
            <person name="Zhao L."/>
            <person name="Wei J."/>
            <person name="Que T."/>
            <person name="Du C."/>
            <person name="Cheng J."/>
            <person name="Dai P."/>
            <person name="Han X."/>
            <person name="Huang E."/>
            <person name="Gao Y."/>
            <person name="Liu J."/>
            <person name="Shao H."/>
            <person name="Ye R."/>
            <person name="Li L."/>
            <person name="Wei W."/>
            <person name="Wang X."/>
            <person name="Wang C."/>
            <person name="Yang T."/>
            <person name="Huo Q."/>
            <person name="Li W."/>
            <person name="Guo W."/>
            <person name="Chen H."/>
            <person name="Zhou L."/>
            <person name="Ni X."/>
            <person name="Tian J."/>
            <person name="Zhou Y."/>
            <person name="Sheng Y."/>
            <person name="Liu T."/>
            <person name="Pan Y."/>
            <person name="Xia L."/>
            <person name="Li J."/>
            <person name="Zhao F."/>
            <person name="Cao W."/>
        </authorList>
    </citation>
    <scope>NUCLEOTIDE SEQUENCE</scope>
    <source>
        <strain evidence="1">Hyas-2018</strain>
    </source>
</reference>
<accession>A0ACB7S665</accession>
<keyword evidence="2" id="KW-1185">Reference proteome</keyword>
<proteinExistence type="predicted"/>